<dbReference type="EMBL" id="JBDFQZ010000003">
    <property type="protein sequence ID" value="KAK9742186.1"/>
    <property type="molecule type" value="Genomic_DNA"/>
</dbReference>
<dbReference type="NCBIfam" id="TIGR01557">
    <property type="entry name" value="myb_SHAQKYF"/>
    <property type="match status" value="1"/>
</dbReference>
<dbReference type="AlphaFoldDB" id="A0AAW1M7A3"/>
<dbReference type="GO" id="GO:0003700">
    <property type="term" value="F:DNA-binding transcription factor activity"/>
    <property type="evidence" value="ECO:0007669"/>
    <property type="project" value="InterPro"/>
</dbReference>
<keyword evidence="5" id="KW-0732">Signal</keyword>
<dbReference type="GO" id="GO:0003677">
    <property type="term" value="F:DNA binding"/>
    <property type="evidence" value="ECO:0007669"/>
    <property type="project" value="InterPro"/>
</dbReference>
<gene>
    <name evidence="6" type="ORF">RND81_03G153600</name>
</gene>
<evidence type="ECO:0000256" key="2">
    <source>
        <dbReference type="ARBA" id="ARBA00023163"/>
    </source>
</evidence>
<keyword evidence="3" id="KW-0539">Nucleus</keyword>
<name>A0AAW1M7A3_SAPOF</name>
<evidence type="ECO:0000256" key="4">
    <source>
        <dbReference type="SAM" id="MobiDB-lite"/>
    </source>
</evidence>
<keyword evidence="2" id="KW-0804">Transcription</keyword>
<feature type="chain" id="PRO_5044002179" evidence="5">
    <location>
        <begin position="21"/>
        <end position="122"/>
    </location>
</feature>
<accession>A0AAW1M7A3</accession>
<dbReference type="PANTHER" id="PTHR31442">
    <property type="entry name" value="HOMEODOMAIN-LIKE SUPERFAMILY PROTEIN-RELATED"/>
    <property type="match status" value="1"/>
</dbReference>
<feature type="region of interest" description="Disordered" evidence="4">
    <location>
        <begin position="79"/>
        <end position="122"/>
    </location>
</feature>
<evidence type="ECO:0000256" key="3">
    <source>
        <dbReference type="ARBA" id="ARBA00023242"/>
    </source>
</evidence>
<reference evidence="6" key="1">
    <citation type="submission" date="2024-03" db="EMBL/GenBank/DDBJ databases">
        <title>WGS assembly of Saponaria officinalis var. Norfolk2.</title>
        <authorList>
            <person name="Jenkins J."/>
            <person name="Shu S."/>
            <person name="Grimwood J."/>
            <person name="Barry K."/>
            <person name="Goodstein D."/>
            <person name="Schmutz J."/>
            <person name="Leebens-Mack J."/>
            <person name="Osbourn A."/>
        </authorList>
    </citation>
    <scope>NUCLEOTIDE SEQUENCE [LARGE SCALE GENOMIC DNA]</scope>
    <source>
        <strain evidence="6">JIC</strain>
    </source>
</reference>
<feature type="signal peptide" evidence="5">
    <location>
        <begin position="1"/>
        <end position="20"/>
    </location>
</feature>
<feature type="compositionally biased region" description="Polar residues" evidence="4">
    <location>
        <begin position="79"/>
        <end position="95"/>
    </location>
</feature>
<protein>
    <submittedName>
        <fullName evidence="6">Uncharacterized protein</fullName>
    </submittedName>
</protein>
<proteinExistence type="predicted"/>
<sequence>MHEILLFLLALSFVLVFKDAVPEKITELMNVEGLTTEKVATHLQKYTHYLRKILPGVKDCTRMRTVNVHNLNSPIPVQSMQSSRLNLQSHSSAALGTNDGYDSVGQPRNDSLANHGGTPMGN</sequence>
<dbReference type="SUPFAM" id="SSF46689">
    <property type="entry name" value="Homeodomain-like"/>
    <property type="match status" value="1"/>
</dbReference>
<dbReference type="InterPro" id="IPR006447">
    <property type="entry name" value="Myb_dom_plants"/>
</dbReference>
<evidence type="ECO:0000313" key="7">
    <source>
        <dbReference type="Proteomes" id="UP001443914"/>
    </source>
</evidence>
<dbReference type="InterPro" id="IPR009057">
    <property type="entry name" value="Homeodomain-like_sf"/>
</dbReference>
<organism evidence="6 7">
    <name type="scientific">Saponaria officinalis</name>
    <name type="common">Common soapwort</name>
    <name type="synonym">Lychnis saponaria</name>
    <dbReference type="NCBI Taxonomy" id="3572"/>
    <lineage>
        <taxon>Eukaryota</taxon>
        <taxon>Viridiplantae</taxon>
        <taxon>Streptophyta</taxon>
        <taxon>Embryophyta</taxon>
        <taxon>Tracheophyta</taxon>
        <taxon>Spermatophyta</taxon>
        <taxon>Magnoliopsida</taxon>
        <taxon>eudicotyledons</taxon>
        <taxon>Gunneridae</taxon>
        <taxon>Pentapetalae</taxon>
        <taxon>Caryophyllales</taxon>
        <taxon>Caryophyllaceae</taxon>
        <taxon>Caryophylleae</taxon>
        <taxon>Saponaria</taxon>
    </lineage>
</organism>
<dbReference type="Proteomes" id="UP001443914">
    <property type="component" value="Unassembled WGS sequence"/>
</dbReference>
<dbReference type="InterPro" id="IPR044841">
    <property type="entry name" value="LUX/BOA-like"/>
</dbReference>
<dbReference type="PANTHER" id="PTHR31442:SF21">
    <property type="entry name" value="TRANSCRIPTION FACTOR BOA-RELATED"/>
    <property type="match status" value="1"/>
</dbReference>
<keyword evidence="1" id="KW-0805">Transcription regulation</keyword>
<dbReference type="Gene3D" id="1.10.10.60">
    <property type="entry name" value="Homeodomain-like"/>
    <property type="match status" value="1"/>
</dbReference>
<comment type="caution">
    <text evidence="6">The sequence shown here is derived from an EMBL/GenBank/DDBJ whole genome shotgun (WGS) entry which is preliminary data.</text>
</comment>
<dbReference type="GO" id="GO:0005634">
    <property type="term" value="C:nucleus"/>
    <property type="evidence" value="ECO:0007669"/>
    <property type="project" value="TreeGrafter"/>
</dbReference>
<evidence type="ECO:0000256" key="1">
    <source>
        <dbReference type="ARBA" id="ARBA00023015"/>
    </source>
</evidence>
<evidence type="ECO:0000256" key="5">
    <source>
        <dbReference type="SAM" id="SignalP"/>
    </source>
</evidence>
<keyword evidence="7" id="KW-1185">Reference proteome</keyword>
<evidence type="ECO:0000313" key="6">
    <source>
        <dbReference type="EMBL" id="KAK9742186.1"/>
    </source>
</evidence>